<feature type="region of interest" description="Disordered" evidence="1">
    <location>
        <begin position="110"/>
        <end position="133"/>
    </location>
</feature>
<dbReference type="EMBL" id="DTGR01000111">
    <property type="protein sequence ID" value="HHS29410.1"/>
    <property type="molecule type" value="Genomic_DNA"/>
</dbReference>
<organism evidence="2">
    <name type="scientific">Desulfobacca acetoxidans</name>
    <dbReference type="NCBI Taxonomy" id="60893"/>
    <lineage>
        <taxon>Bacteria</taxon>
        <taxon>Pseudomonadati</taxon>
        <taxon>Thermodesulfobacteriota</taxon>
        <taxon>Desulfobaccia</taxon>
        <taxon>Desulfobaccales</taxon>
        <taxon>Desulfobaccaceae</taxon>
        <taxon>Desulfobacca</taxon>
    </lineage>
</organism>
<name>A0A7V6A3E6_9BACT</name>
<feature type="compositionally biased region" description="Basic and acidic residues" evidence="1">
    <location>
        <begin position="122"/>
        <end position="133"/>
    </location>
</feature>
<gene>
    <name evidence="2" type="ORF">ENV52_06890</name>
</gene>
<feature type="compositionally biased region" description="Low complexity" evidence="1">
    <location>
        <begin position="110"/>
        <end position="121"/>
    </location>
</feature>
<proteinExistence type="predicted"/>
<reference evidence="2" key="1">
    <citation type="journal article" date="2020" name="mSystems">
        <title>Genome- and Community-Level Interaction Insights into Carbon Utilization and Element Cycling Functions of Hydrothermarchaeota in Hydrothermal Sediment.</title>
        <authorList>
            <person name="Zhou Z."/>
            <person name="Liu Y."/>
            <person name="Xu W."/>
            <person name="Pan J."/>
            <person name="Luo Z.H."/>
            <person name="Li M."/>
        </authorList>
    </citation>
    <scope>NUCLEOTIDE SEQUENCE [LARGE SCALE GENOMIC DNA]</scope>
    <source>
        <strain evidence="2">SpSt-767</strain>
    </source>
</reference>
<accession>A0A7V6A3E6</accession>
<comment type="caution">
    <text evidence="2">The sequence shown here is derived from an EMBL/GenBank/DDBJ whole genome shotgun (WGS) entry which is preliminary data.</text>
</comment>
<evidence type="ECO:0000313" key="2">
    <source>
        <dbReference type="EMBL" id="HHS29410.1"/>
    </source>
</evidence>
<sequence>MAPEPAKKGEQMLSGILHCVKTFIVNSYRRLLIVGHYGVICFHQQCLRRTWRHLGRSLHQAVAAGEDNPLLSEAVQENLNQAEVIKGAKERHYQAIALLREKIKTCRQESPAAAEAASQTEAGKEDVERETGV</sequence>
<protein>
    <submittedName>
        <fullName evidence="2">Uncharacterized protein</fullName>
    </submittedName>
</protein>
<dbReference type="AlphaFoldDB" id="A0A7V6A3E6"/>
<evidence type="ECO:0000256" key="1">
    <source>
        <dbReference type="SAM" id="MobiDB-lite"/>
    </source>
</evidence>